<reference evidence="3" key="1">
    <citation type="submission" date="2016-10" db="EMBL/GenBank/DDBJ databases">
        <authorList>
            <person name="Varghese N."/>
            <person name="Submissions S."/>
        </authorList>
    </citation>
    <scope>NUCLEOTIDE SEQUENCE [LARGE SCALE GENOMIC DNA]</scope>
    <source>
        <strain evidence="3">DSM 28463</strain>
    </source>
</reference>
<sequence length="177" mass="18896">MQTDDTMAVSSASSPPRHTDTLLLILYAGVIGEVVLELLAWFIAPSIVGMPMRPHLLLEALGQTLLGVSLGTPLAVSLHLILGVAVMPLSFVALRNLLGWHGGIGASIAWGVLLWLVAQAILAPLAGRPIFLGFIAYSWLSLVAHVIYAVTVDIALKGLRRRFAAHRADRRDHGGLS</sequence>
<dbReference type="RefSeq" id="WP_092835079.1">
    <property type="nucleotide sequence ID" value="NZ_FOVP01000003.1"/>
</dbReference>
<protein>
    <submittedName>
        <fullName evidence="2">Uncharacterized protein</fullName>
    </submittedName>
</protein>
<dbReference type="EMBL" id="FOVP01000003">
    <property type="protein sequence ID" value="SFN50160.1"/>
    <property type="molecule type" value="Genomic_DNA"/>
</dbReference>
<dbReference type="Proteomes" id="UP000198599">
    <property type="component" value="Unassembled WGS sequence"/>
</dbReference>
<evidence type="ECO:0000313" key="3">
    <source>
        <dbReference type="Proteomes" id="UP000198599"/>
    </source>
</evidence>
<keyword evidence="1" id="KW-0812">Transmembrane</keyword>
<name>A0A1I4ZJN7_9RHOB</name>
<evidence type="ECO:0000256" key="1">
    <source>
        <dbReference type="SAM" id="Phobius"/>
    </source>
</evidence>
<keyword evidence="1" id="KW-1133">Transmembrane helix</keyword>
<evidence type="ECO:0000313" key="2">
    <source>
        <dbReference type="EMBL" id="SFN50160.1"/>
    </source>
</evidence>
<feature type="transmembrane region" description="Helical" evidence="1">
    <location>
        <begin position="21"/>
        <end position="44"/>
    </location>
</feature>
<dbReference type="AlphaFoldDB" id="A0A1I4ZJN7"/>
<keyword evidence="1" id="KW-0472">Membrane</keyword>
<feature type="transmembrane region" description="Helical" evidence="1">
    <location>
        <begin position="98"/>
        <end position="118"/>
    </location>
</feature>
<accession>A0A1I4ZJN7</accession>
<gene>
    <name evidence="2" type="ORF">SAMN04487859_103255</name>
</gene>
<organism evidence="2 3">
    <name type="scientific">Roseovarius lutimaris</name>
    <dbReference type="NCBI Taxonomy" id="1005928"/>
    <lineage>
        <taxon>Bacteria</taxon>
        <taxon>Pseudomonadati</taxon>
        <taxon>Pseudomonadota</taxon>
        <taxon>Alphaproteobacteria</taxon>
        <taxon>Rhodobacterales</taxon>
        <taxon>Roseobacteraceae</taxon>
        <taxon>Roseovarius</taxon>
    </lineage>
</organism>
<feature type="transmembrane region" description="Helical" evidence="1">
    <location>
        <begin position="64"/>
        <end position="86"/>
    </location>
</feature>
<dbReference type="OrthoDB" id="7063568at2"/>
<feature type="transmembrane region" description="Helical" evidence="1">
    <location>
        <begin position="130"/>
        <end position="156"/>
    </location>
</feature>
<proteinExistence type="predicted"/>
<keyword evidence="3" id="KW-1185">Reference proteome</keyword>